<keyword evidence="2" id="KW-0401">Integrin</keyword>
<reference evidence="7" key="4">
    <citation type="submission" date="2025-09" db="UniProtKB">
        <authorList>
            <consortium name="Ensembl"/>
        </authorList>
    </citation>
    <scope>IDENTIFICATION</scope>
    <source>
        <strain evidence="7">HSOK</strain>
    </source>
</reference>
<reference evidence="7" key="3">
    <citation type="submission" date="2025-08" db="UniProtKB">
        <authorList>
            <consortium name="Ensembl"/>
        </authorList>
    </citation>
    <scope>IDENTIFICATION</scope>
    <source>
        <strain evidence="7">HSOK</strain>
    </source>
</reference>
<reference key="1">
    <citation type="journal article" date="2007" name="Nature">
        <title>The medaka draft genome and insights into vertebrate genome evolution.</title>
        <authorList>
            <person name="Kasahara M."/>
            <person name="Naruse K."/>
            <person name="Sasaki S."/>
            <person name="Nakatani Y."/>
            <person name="Qu W."/>
            <person name="Ahsan B."/>
            <person name="Yamada T."/>
            <person name="Nagayasu Y."/>
            <person name="Doi K."/>
            <person name="Kasai Y."/>
            <person name="Jindo T."/>
            <person name="Kobayashi D."/>
            <person name="Shimada A."/>
            <person name="Toyoda A."/>
            <person name="Kuroki Y."/>
            <person name="Fujiyama A."/>
            <person name="Sasaki T."/>
            <person name="Shimizu A."/>
            <person name="Asakawa S."/>
            <person name="Shimizu N."/>
            <person name="Hashimoto S."/>
            <person name="Yang J."/>
            <person name="Lee Y."/>
            <person name="Matsushima K."/>
            <person name="Sugano S."/>
            <person name="Sakaizumi M."/>
            <person name="Narita T."/>
            <person name="Ohishi K."/>
            <person name="Haga S."/>
            <person name="Ohta F."/>
            <person name="Nomoto H."/>
            <person name="Nogata K."/>
            <person name="Morishita T."/>
            <person name="Endo T."/>
            <person name="Shin-I T."/>
            <person name="Takeda H."/>
            <person name="Morishita S."/>
            <person name="Kohara Y."/>
        </authorList>
    </citation>
    <scope>NUCLEOTIDE SEQUENCE [LARGE SCALE GENOMIC DNA]</scope>
    <source>
        <strain>Hd-rR</strain>
    </source>
</reference>
<dbReference type="SUPFAM" id="SSF69179">
    <property type="entry name" value="Integrin domains"/>
    <property type="match status" value="1"/>
</dbReference>
<evidence type="ECO:0000313" key="8">
    <source>
        <dbReference type="Proteomes" id="UP000265200"/>
    </source>
</evidence>
<proteinExistence type="predicted"/>
<evidence type="ECO:0000256" key="6">
    <source>
        <dbReference type="SAM" id="SignalP"/>
    </source>
</evidence>
<keyword evidence="3" id="KW-0472">Membrane</keyword>
<evidence type="ECO:0000313" key="7">
    <source>
        <dbReference type="Ensembl" id="ENSORLP00015007049.1"/>
    </source>
</evidence>
<evidence type="ECO:0000256" key="1">
    <source>
        <dbReference type="ARBA" id="ARBA00004479"/>
    </source>
</evidence>
<keyword evidence="6" id="KW-0732">Signal</keyword>
<dbReference type="InterPro" id="IPR032695">
    <property type="entry name" value="Integrin_dom_sf"/>
</dbReference>
<evidence type="ECO:0000256" key="4">
    <source>
        <dbReference type="ARBA" id="ARBA00023157"/>
    </source>
</evidence>
<dbReference type="Proteomes" id="UP000265200">
    <property type="component" value="Chromosome 16"/>
</dbReference>
<dbReference type="Gene3D" id="2.60.40.1510">
    <property type="entry name" value="ntegrin, alpha v. Chain A, domain 3"/>
    <property type="match status" value="1"/>
</dbReference>
<evidence type="ECO:0000256" key="2">
    <source>
        <dbReference type="ARBA" id="ARBA00023037"/>
    </source>
</evidence>
<feature type="chain" id="PRO_5018142426" evidence="6">
    <location>
        <begin position="26"/>
        <end position="159"/>
    </location>
</feature>
<name>A0A3P9HHD1_ORYLA</name>
<keyword evidence="5" id="KW-0325">Glycoprotein</keyword>
<evidence type="ECO:0000256" key="3">
    <source>
        <dbReference type="ARBA" id="ARBA00023136"/>
    </source>
</evidence>
<protein>
    <submittedName>
        <fullName evidence="7">Uncharacterized protein</fullName>
    </submittedName>
</protein>
<evidence type="ECO:0000256" key="5">
    <source>
        <dbReference type="ARBA" id="ARBA00023180"/>
    </source>
</evidence>
<sequence>HSHFFTRLFMFFSHFLLSNPPDTFSYFCCSCSRECIQADPQCAWCLAPDFWFRCHTLETLLTGGCPERYIYNPQSSMQVAKNESRKDSADSTPLFLQPQEFSIQLRPGVPQSFPLNIFMPTDQPTDLTLDISDVPDGVNITLNSAAKGNPRLVQVRTTL</sequence>
<feature type="signal peptide" evidence="6">
    <location>
        <begin position="1"/>
        <end position="25"/>
    </location>
</feature>
<reference evidence="7 8" key="2">
    <citation type="submission" date="2017-04" db="EMBL/GenBank/DDBJ databases">
        <title>CpG methylation of centromeres and impact of large insertions on vertebrate speciation.</title>
        <authorList>
            <person name="Ichikawa K."/>
            <person name="Yoshimura J."/>
            <person name="Morishita S."/>
        </authorList>
    </citation>
    <scope>NUCLEOTIDE SEQUENCE</scope>
    <source>
        <strain evidence="7 8">HSOK</strain>
    </source>
</reference>
<dbReference type="Ensembl" id="ENSORLT00015003182.1">
    <property type="protein sequence ID" value="ENSORLP00015007049.1"/>
    <property type="gene ID" value="ENSORLG00015007871.1"/>
</dbReference>
<dbReference type="PANTHER" id="PTHR10082:SF3">
    <property type="entry name" value="INTEGRIN BETA-LIKE PROTEIN 1"/>
    <property type="match status" value="1"/>
</dbReference>
<dbReference type="PRINTS" id="PR01186">
    <property type="entry name" value="INTEGRINB"/>
</dbReference>
<dbReference type="Gene3D" id="3.30.1680.10">
    <property type="entry name" value="ligand-binding face of the semaphorins, domain 2"/>
    <property type="match status" value="1"/>
</dbReference>
<dbReference type="SUPFAM" id="SSF103575">
    <property type="entry name" value="Plexin repeat"/>
    <property type="match status" value="1"/>
</dbReference>
<dbReference type="GO" id="GO:0007229">
    <property type="term" value="P:integrin-mediated signaling pathway"/>
    <property type="evidence" value="ECO:0007669"/>
    <property type="project" value="UniProtKB-KW"/>
</dbReference>
<dbReference type="GO" id="GO:0016020">
    <property type="term" value="C:membrane"/>
    <property type="evidence" value="ECO:0007669"/>
    <property type="project" value="UniProtKB-SubCell"/>
</dbReference>
<dbReference type="PANTHER" id="PTHR10082">
    <property type="entry name" value="INTEGRIN BETA SUBUNIT"/>
    <property type="match status" value="1"/>
</dbReference>
<comment type="subcellular location">
    <subcellularLocation>
        <location evidence="1">Membrane</location>
        <topology evidence="1">Single-pass type I membrane protein</topology>
    </subcellularLocation>
</comment>
<accession>A0A3P9HHD1</accession>
<organism evidence="7 8">
    <name type="scientific">Oryzias latipes</name>
    <name type="common">Japanese rice fish</name>
    <name type="synonym">Japanese killifish</name>
    <dbReference type="NCBI Taxonomy" id="8090"/>
    <lineage>
        <taxon>Eukaryota</taxon>
        <taxon>Metazoa</taxon>
        <taxon>Chordata</taxon>
        <taxon>Craniata</taxon>
        <taxon>Vertebrata</taxon>
        <taxon>Euteleostomi</taxon>
        <taxon>Actinopterygii</taxon>
        <taxon>Neopterygii</taxon>
        <taxon>Teleostei</taxon>
        <taxon>Neoteleostei</taxon>
        <taxon>Acanthomorphata</taxon>
        <taxon>Ovalentaria</taxon>
        <taxon>Atherinomorphae</taxon>
        <taxon>Beloniformes</taxon>
        <taxon>Adrianichthyidae</taxon>
        <taxon>Oryziinae</taxon>
        <taxon>Oryzias</taxon>
    </lineage>
</organism>
<dbReference type="AlphaFoldDB" id="A0A3P9HHD1"/>
<keyword evidence="4" id="KW-1015">Disulfide bond</keyword>
<dbReference type="InterPro" id="IPR015812">
    <property type="entry name" value="Integrin_bsu"/>
</dbReference>